<dbReference type="InterPro" id="IPR018170">
    <property type="entry name" value="Aldo/ket_reductase_CS"/>
</dbReference>
<dbReference type="PANTHER" id="PTHR43364:SF1">
    <property type="entry name" value="OXIDOREDUCTASE YDHF"/>
    <property type="match status" value="1"/>
</dbReference>
<reference evidence="3" key="1">
    <citation type="submission" date="2018-03" db="EMBL/GenBank/DDBJ databases">
        <authorList>
            <person name="Rodrigo-Torres L."/>
            <person name="Arahal R. D."/>
            <person name="Lucena T."/>
        </authorList>
    </citation>
    <scope>NUCLEOTIDE SEQUENCE [LARGE SCALE GENOMIC DNA]</scope>
    <source>
        <strain evidence="3">CECT 8504</strain>
    </source>
</reference>
<dbReference type="GO" id="GO:0005829">
    <property type="term" value="C:cytosol"/>
    <property type="evidence" value="ECO:0007669"/>
    <property type="project" value="TreeGrafter"/>
</dbReference>
<sequence length="294" mass="31902">MDRVRLSPDLDLSRIVYGMWRLAEADDTSAAHVQAKIEACLEQGITTMDQADIYGGYMAEEVLGAALTPELRDRIEIVTKCDIVAPAGRHSAARVKHYDTSRAHIEASVDASLRLMGTQRIDLLLIHRPDPLMDHNETGQTLDGLVASGKVRAVGVSNFKLHDWTLLQSAMKTPLVTNQIEISLAQVAPFTNGDLAFLQERGIPPMAWSPLGGGALMTGTGPLAQALDTVADRFGTDRAAVAIAWLLAHPSGILPVVGTNNLARIRSASDALKVEMDRQTWFELYTHALGHEVP</sequence>
<dbReference type="EC" id="1.-.-.-" evidence="2"/>
<evidence type="ECO:0000259" key="1">
    <source>
        <dbReference type="Pfam" id="PF00248"/>
    </source>
</evidence>
<dbReference type="PRINTS" id="PR00069">
    <property type="entry name" value="ALDKETRDTASE"/>
</dbReference>
<feature type="domain" description="NADP-dependent oxidoreductase" evidence="1">
    <location>
        <begin position="14"/>
        <end position="281"/>
    </location>
</feature>
<dbReference type="InterPro" id="IPR050523">
    <property type="entry name" value="AKR_Detox_Biosynth"/>
</dbReference>
<dbReference type="Pfam" id="PF00248">
    <property type="entry name" value="Aldo_ket_red"/>
    <property type="match status" value="1"/>
</dbReference>
<proteinExistence type="predicted"/>
<keyword evidence="2" id="KW-0560">Oxidoreductase</keyword>
<evidence type="ECO:0000313" key="2">
    <source>
        <dbReference type="EMBL" id="SPJ25265.1"/>
    </source>
</evidence>
<name>A0A2R8BYL3_9RHOB</name>
<dbReference type="InterPro" id="IPR023210">
    <property type="entry name" value="NADP_OxRdtase_dom"/>
</dbReference>
<protein>
    <submittedName>
        <fullName evidence="2">Oxidoreductase YdhF</fullName>
        <ecNumber evidence="2">1.-.-.-</ecNumber>
    </submittedName>
</protein>
<dbReference type="CDD" id="cd19092">
    <property type="entry name" value="AKR_BsYcsN_EcYdhF-like"/>
    <property type="match status" value="1"/>
</dbReference>
<dbReference type="AlphaFoldDB" id="A0A2R8BYL3"/>
<dbReference type="Proteomes" id="UP000244912">
    <property type="component" value="Unassembled WGS sequence"/>
</dbReference>
<dbReference type="GO" id="GO:0016491">
    <property type="term" value="F:oxidoreductase activity"/>
    <property type="evidence" value="ECO:0007669"/>
    <property type="project" value="UniProtKB-KW"/>
</dbReference>
<organism evidence="2 3">
    <name type="scientific">Palleronia abyssalis</name>
    <dbReference type="NCBI Taxonomy" id="1501240"/>
    <lineage>
        <taxon>Bacteria</taxon>
        <taxon>Pseudomonadati</taxon>
        <taxon>Pseudomonadota</taxon>
        <taxon>Alphaproteobacteria</taxon>
        <taxon>Rhodobacterales</taxon>
        <taxon>Roseobacteraceae</taxon>
        <taxon>Palleronia</taxon>
    </lineage>
</organism>
<accession>A0A2R8BYL3</accession>
<dbReference type="PROSITE" id="PS00062">
    <property type="entry name" value="ALDOKETO_REDUCTASE_2"/>
    <property type="match status" value="1"/>
</dbReference>
<dbReference type="InterPro" id="IPR036812">
    <property type="entry name" value="NAD(P)_OxRdtase_dom_sf"/>
</dbReference>
<dbReference type="SUPFAM" id="SSF51430">
    <property type="entry name" value="NAD(P)-linked oxidoreductase"/>
    <property type="match status" value="1"/>
</dbReference>
<dbReference type="PANTHER" id="PTHR43364">
    <property type="entry name" value="NADH-SPECIFIC METHYLGLYOXAL REDUCTASE-RELATED"/>
    <property type="match status" value="1"/>
</dbReference>
<dbReference type="InterPro" id="IPR020471">
    <property type="entry name" value="AKR"/>
</dbReference>
<dbReference type="Gene3D" id="3.20.20.100">
    <property type="entry name" value="NADP-dependent oxidoreductase domain"/>
    <property type="match status" value="1"/>
</dbReference>
<dbReference type="OrthoDB" id="9768793at2"/>
<gene>
    <name evidence="2" type="primary">ydhF</name>
    <name evidence="2" type="ORF">PAA8504_03116</name>
</gene>
<keyword evidence="3" id="KW-1185">Reference proteome</keyword>
<evidence type="ECO:0000313" key="3">
    <source>
        <dbReference type="Proteomes" id="UP000244912"/>
    </source>
</evidence>
<dbReference type="RefSeq" id="WP_108895073.1">
    <property type="nucleotide sequence ID" value="NZ_ONZF01000008.1"/>
</dbReference>
<dbReference type="EMBL" id="ONZF01000008">
    <property type="protein sequence ID" value="SPJ25265.1"/>
    <property type="molecule type" value="Genomic_DNA"/>
</dbReference>